<dbReference type="PANTHER" id="PTHR46033:SF8">
    <property type="entry name" value="PROTEIN MAINTENANCE OF MERISTEMS-LIKE"/>
    <property type="match status" value="1"/>
</dbReference>
<dbReference type="InterPro" id="IPR044824">
    <property type="entry name" value="MAIN-like"/>
</dbReference>
<keyword evidence="3" id="KW-1185">Reference proteome</keyword>
<dbReference type="Pfam" id="PF10536">
    <property type="entry name" value="PMD"/>
    <property type="match status" value="1"/>
</dbReference>
<gene>
    <name evidence="2" type="ORF">QYE76_072014</name>
</gene>
<sequence length="201" mass="22023">MNPCAITALVDRWRPETHSFHLPCGEMTVTLQDVSMILALPIKGEPVCRNTASDGWREAMRDLIGNAPTTEKMSAGAPYSWIQKNFKKCPEGAEDEVVEMYARAYLWWGSERETNHWWGSGFGGGRKPFDAKDSADAGPRVISAKQAWLHCGRSQATKHDAVQDGAKLQSTTAAECHVSVAIAPLAVASWWHSAVPDGVMV</sequence>
<dbReference type="AlphaFoldDB" id="A0AAD8QI49"/>
<protein>
    <recommendedName>
        <fullName evidence="1">Aminotransferase-like plant mobile domain-containing protein</fullName>
    </recommendedName>
</protein>
<comment type="caution">
    <text evidence="2">The sequence shown here is derived from an EMBL/GenBank/DDBJ whole genome shotgun (WGS) entry which is preliminary data.</text>
</comment>
<evidence type="ECO:0000259" key="1">
    <source>
        <dbReference type="Pfam" id="PF10536"/>
    </source>
</evidence>
<dbReference type="Proteomes" id="UP001231189">
    <property type="component" value="Unassembled WGS sequence"/>
</dbReference>
<organism evidence="2 3">
    <name type="scientific">Lolium multiflorum</name>
    <name type="common">Italian ryegrass</name>
    <name type="synonym">Lolium perenne subsp. multiflorum</name>
    <dbReference type="NCBI Taxonomy" id="4521"/>
    <lineage>
        <taxon>Eukaryota</taxon>
        <taxon>Viridiplantae</taxon>
        <taxon>Streptophyta</taxon>
        <taxon>Embryophyta</taxon>
        <taxon>Tracheophyta</taxon>
        <taxon>Spermatophyta</taxon>
        <taxon>Magnoliopsida</taxon>
        <taxon>Liliopsida</taxon>
        <taxon>Poales</taxon>
        <taxon>Poaceae</taxon>
        <taxon>BOP clade</taxon>
        <taxon>Pooideae</taxon>
        <taxon>Poodae</taxon>
        <taxon>Poeae</taxon>
        <taxon>Poeae Chloroplast Group 2 (Poeae type)</taxon>
        <taxon>Loliodinae</taxon>
        <taxon>Loliinae</taxon>
        <taxon>Lolium</taxon>
    </lineage>
</organism>
<feature type="domain" description="Aminotransferase-like plant mobile" evidence="1">
    <location>
        <begin position="5"/>
        <end position="108"/>
    </location>
</feature>
<evidence type="ECO:0000313" key="2">
    <source>
        <dbReference type="EMBL" id="KAK1602514.1"/>
    </source>
</evidence>
<dbReference type="InterPro" id="IPR019557">
    <property type="entry name" value="AminoTfrase-like_pln_mobile"/>
</dbReference>
<evidence type="ECO:0000313" key="3">
    <source>
        <dbReference type="Proteomes" id="UP001231189"/>
    </source>
</evidence>
<dbReference type="EMBL" id="JAUUTY010000240">
    <property type="protein sequence ID" value="KAK1602514.1"/>
    <property type="molecule type" value="Genomic_DNA"/>
</dbReference>
<name>A0AAD8QI49_LOLMU</name>
<proteinExistence type="predicted"/>
<dbReference type="PANTHER" id="PTHR46033">
    <property type="entry name" value="PROTEIN MAIN-LIKE 2"/>
    <property type="match status" value="1"/>
</dbReference>
<reference evidence="2" key="1">
    <citation type="submission" date="2023-07" db="EMBL/GenBank/DDBJ databases">
        <title>A chromosome-level genome assembly of Lolium multiflorum.</title>
        <authorList>
            <person name="Chen Y."/>
            <person name="Copetti D."/>
            <person name="Kolliker R."/>
            <person name="Studer B."/>
        </authorList>
    </citation>
    <scope>NUCLEOTIDE SEQUENCE</scope>
    <source>
        <strain evidence="2">02402/16</strain>
        <tissue evidence="2">Leaf</tissue>
    </source>
</reference>
<dbReference type="GO" id="GO:0010073">
    <property type="term" value="P:meristem maintenance"/>
    <property type="evidence" value="ECO:0007669"/>
    <property type="project" value="InterPro"/>
</dbReference>
<accession>A0AAD8QI49</accession>